<dbReference type="Proteomes" id="UP000193738">
    <property type="component" value="Unassembled WGS sequence"/>
</dbReference>
<dbReference type="STRING" id="1777.AWC07_23435"/>
<protein>
    <submittedName>
        <fullName evidence="1">SAM-dependent methyltransferase</fullName>
    </submittedName>
</protein>
<dbReference type="Gene3D" id="3.40.50.150">
    <property type="entry name" value="Vaccinia Virus protein VP39"/>
    <property type="match status" value="1"/>
</dbReference>
<keyword evidence="1" id="KW-0808">Transferase</keyword>
<accession>A0A1X1VYM3</accession>
<dbReference type="Pfam" id="PF13489">
    <property type="entry name" value="Methyltransf_23"/>
    <property type="match status" value="1"/>
</dbReference>
<sequence>MQPRGNKLISRYKKTYGIPAEVNITEQMILAHWELEKQLTAELRQSNPEDRWDTFDHCYTRLYAELEWLNQFAGKADPQTPHEKFGRWLDLIGQPPKSIYEIGSGQGGLISFLAASGYDCKGTEITCERGQQLIPESRANLSWGISDGVHLDAFEPLETYDVVVSDQVIEHIHPDDLDSHLRSVRTILKTGGKYIFNTPHRYTGPHDVSRVFKCGEAAGMHLKEYTCRELVAAAQRAGYRSIHFGFVPRRFRLMLTAFGVKRFGGPDAAQSLFLRTEFLTEKFLRVLRPSAVRHGCGKMFSKFGVFSETLSIVAEK</sequence>
<gene>
    <name evidence="1" type="ORF">AWC07_23435</name>
</gene>
<organism evidence="1 2">
    <name type="scientific">Mycobacterium gastri</name>
    <dbReference type="NCBI Taxonomy" id="1777"/>
    <lineage>
        <taxon>Bacteria</taxon>
        <taxon>Bacillati</taxon>
        <taxon>Actinomycetota</taxon>
        <taxon>Actinomycetes</taxon>
        <taxon>Mycobacteriales</taxon>
        <taxon>Mycobacteriaceae</taxon>
        <taxon>Mycobacterium</taxon>
    </lineage>
</organism>
<dbReference type="InterPro" id="IPR029063">
    <property type="entry name" value="SAM-dependent_MTases_sf"/>
</dbReference>
<dbReference type="GO" id="GO:0008168">
    <property type="term" value="F:methyltransferase activity"/>
    <property type="evidence" value="ECO:0007669"/>
    <property type="project" value="UniProtKB-KW"/>
</dbReference>
<reference evidence="1 2" key="1">
    <citation type="submission" date="2016-01" db="EMBL/GenBank/DDBJ databases">
        <title>The new phylogeny of the genus Mycobacterium.</title>
        <authorList>
            <person name="Tarcisio F."/>
            <person name="Conor M."/>
            <person name="Antonella G."/>
            <person name="Elisabetta G."/>
            <person name="Giulia F.S."/>
            <person name="Sara T."/>
            <person name="Anna F."/>
            <person name="Clotilde B."/>
            <person name="Roberto B."/>
            <person name="Veronica D.S."/>
            <person name="Fabio R."/>
            <person name="Monica P."/>
            <person name="Olivier J."/>
            <person name="Enrico T."/>
            <person name="Nicola S."/>
        </authorList>
    </citation>
    <scope>NUCLEOTIDE SEQUENCE [LARGE SCALE GENOMIC DNA]</scope>
    <source>
        <strain evidence="1 2">DSM 43505</strain>
    </source>
</reference>
<dbReference type="SUPFAM" id="SSF53335">
    <property type="entry name" value="S-adenosyl-L-methionine-dependent methyltransferases"/>
    <property type="match status" value="1"/>
</dbReference>
<proteinExistence type="predicted"/>
<name>A0A1X1VYM3_MYCGS</name>
<dbReference type="AlphaFoldDB" id="A0A1X1VYM3"/>
<dbReference type="GO" id="GO:0032259">
    <property type="term" value="P:methylation"/>
    <property type="evidence" value="ECO:0007669"/>
    <property type="project" value="UniProtKB-KW"/>
</dbReference>
<keyword evidence="2" id="KW-1185">Reference proteome</keyword>
<dbReference type="EMBL" id="LQOX01000048">
    <property type="protein sequence ID" value="ORV75422.1"/>
    <property type="molecule type" value="Genomic_DNA"/>
</dbReference>
<keyword evidence="1" id="KW-0489">Methyltransferase</keyword>
<dbReference type="CDD" id="cd02440">
    <property type="entry name" value="AdoMet_MTases"/>
    <property type="match status" value="1"/>
</dbReference>
<comment type="caution">
    <text evidence="1">The sequence shown here is derived from an EMBL/GenBank/DDBJ whole genome shotgun (WGS) entry which is preliminary data.</text>
</comment>
<evidence type="ECO:0000313" key="1">
    <source>
        <dbReference type="EMBL" id="ORV75422.1"/>
    </source>
</evidence>
<evidence type="ECO:0000313" key="2">
    <source>
        <dbReference type="Proteomes" id="UP000193738"/>
    </source>
</evidence>
<dbReference type="RefSeq" id="WP_036410802.1">
    <property type="nucleotide sequence ID" value="NZ_LQOX01000048.1"/>
</dbReference>